<sequence>MKNAWMGMALWLCAGVALAGGGKAEVRKQTEASVLVTGTVDIETDGHVGGYALD</sequence>
<organism evidence="2 3">
    <name type="scientific">Lysobacter niastensis</name>
    <dbReference type="NCBI Taxonomy" id="380629"/>
    <lineage>
        <taxon>Bacteria</taxon>
        <taxon>Pseudomonadati</taxon>
        <taxon>Pseudomonadota</taxon>
        <taxon>Gammaproteobacteria</taxon>
        <taxon>Lysobacterales</taxon>
        <taxon>Lysobacteraceae</taxon>
        <taxon>Lysobacter</taxon>
    </lineage>
</organism>
<reference evidence="2 3" key="1">
    <citation type="submission" date="2020-11" db="EMBL/GenBank/DDBJ databases">
        <title>Draft Genome Sequence and Secondary Metabolite Biosynthetic Potential of the Lysobacter niastensis Type strain DSM 18481.</title>
        <authorList>
            <person name="Turrini P."/>
            <person name="Artuso I."/>
            <person name="Tescari M."/>
            <person name="Lugli G.A."/>
            <person name="Frangipani E."/>
            <person name="Ventura M."/>
            <person name="Visca P."/>
        </authorList>
    </citation>
    <scope>NUCLEOTIDE SEQUENCE [LARGE SCALE GENOMIC DNA]</scope>
    <source>
        <strain evidence="2 3">DSM 18481</strain>
    </source>
</reference>
<evidence type="ECO:0008006" key="4">
    <source>
        <dbReference type="Google" id="ProtNLM"/>
    </source>
</evidence>
<name>A0ABS0B404_9GAMM</name>
<dbReference type="Proteomes" id="UP001429984">
    <property type="component" value="Unassembled WGS sequence"/>
</dbReference>
<feature type="signal peptide" evidence="1">
    <location>
        <begin position="1"/>
        <end position="19"/>
    </location>
</feature>
<keyword evidence="3" id="KW-1185">Reference proteome</keyword>
<gene>
    <name evidence="2" type="ORF">IU514_03275</name>
</gene>
<protein>
    <recommendedName>
        <fullName evidence="4">Lipopolysaccharide transport periplasmic protein LptA</fullName>
    </recommendedName>
</protein>
<accession>A0ABS0B404</accession>
<proteinExistence type="predicted"/>
<keyword evidence="1" id="KW-0732">Signal</keyword>
<dbReference type="EMBL" id="JADLZT010000002">
    <property type="protein sequence ID" value="MBF6023042.1"/>
    <property type="molecule type" value="Genomic_DNA"/>
</dbReference>
<evidence type="ECO:0000313" key="3">
    <source>
        <dbReference type="Proteomes" id="UP001429984"/>
    </source>
</evidence>
<comment type="caution">
    <text evidence="2">The sequence shown here is derived from an EMBL/GenBank/DDBJ whole genome shotgun (WGS) entry which is preliminary data.</text>
</comment>
<evidence type="ECO:0000256" key="1">
    <source>
        <dbReference type="SAM" id="SignalP"/>
    </source>
</evidence>
<feature type="chain" id="PRO_5045362015" description="Lipopolysaccharide transport periplasmic protein LptA" evidence="1">
    <location>
        <begin position="20"/>
        <end position="54"/>
    </location>
</feature>
<dbReference type="RefSeq" id="WP_194929649.1">
    <property type="nucleotide sequence ID" value="NZ_JADLZT010000002.1"/>
</dbReference>
<evidence type="ECO:0000313" key="2">
    <source>
        <dbReference type="EMBL" id="MBF6023042.1"/>
    </source>
</evidence>